<dbReference type="PATRIC" id="fig|1454001.3.peg.2811"/>
<dbReference type="STRING" id="1454001.AW08_02755"/>
<comment type="caution">
    <text evidence="1">The sequence shown here is derived from an EMBL/GenBank/DDBJ whole genome shotgun (WGS) entry which is preliminary data.</text>
</comment>
<accession>A0A011MU03</accession>
<proteinExistence type="predicted"/>
<gene>
    <name evidence="1" type="ORF">AW08_02755</name>
</gene>
<dbReference type="AlphaFoldDB" id="A0A011MU03"/>
<evidence type="ECO:0000313" key="1">
    <source>
        <dbReference type="EMBL" id="EXI66016.1"/>
    </source>
</evidence>
<evidence type="ECO:0000313" key="2">
    <source>
        <dbReference type="Proteomes" id="UP000020218"/>
    </source>
</evidence>
<reference evidence="1" key="1">
    <citation type="submission" date="2014-02" db="EMBL/GenBank/DDBJ databases">
        <title>Expanding our view of genomic diversity in Candidatus Accumulibacter clades.</title>
        <authorList>
            <person name="Skennerton C.T."/>
            <person name="Barr J.J."/>
            <person name="Slater F.R."/>
            <person name="Bond P.L."/>
            <person name="Tyson G.W."/>
        </authorList>
    </citation>
    <scope>NUCLEOTIDE SEQUENCE [LARGE SCALE GENOMIC DNA]</scope>
</reference>
<organism evidence="1 2">
    <name type="scientific">Candidatus Accumulibacter adjunctus</name>
    <dbReference type="NCBI Taxonomy" id="1454001"/>
    <lineage>
        <taxon>Bacteria</taxon>
        <taxon>Pseudomonadati</taxon>
        <taxon>Pseudomonadota</taxon>
        <taxon>Betaproteobacteria</taxon>
        <taxon>Candidatus Accumulibacter</taxon>
    </lineage>
</organism>
<protein>
    <submittedName>
        <fullName evidence="1">Uncharacterized protein</fullName>
    </submittedName>
</protein>
<name>A0A011MU03_9PROT</name>
<dbReference type="EMBL" id="JFAX01000017">
    <property type="protein sequence ID" value="EXI66016.1"/>
    <property type="molecule type" value="Genomic_DNA"/>
</dbReference>
<sequence length="121" mass="13862">MKPSFGARCRGAEVKPMQASGRPRRPCINSCINGNAKNGWWRTEWGLTRTTSASSKIDKPKRQIGRWLLPATATTRCLKPILEEIALNLQKLVRNRSQPRRPQPKRHLSHAYERLCLYANL</sequence>
<keyword evidence="2" id="KW-1185">Reference proteome</keyword>
<dbReference type="Proteomes" id="UP000020218">
    <property type="component" value="Unassembled WGS sequence"/>
</dbReference>